<proteinExistence type="predicted"/>
<dbReference type="Proteomes" id="UP000828390">
    <property type="component" value="Unassembled WGS sequence"/>
</dbReference>
<dbReference type="EMBL" id="JAIWYP010000013">
    <property type="protein sequence ID" value="KAH3714679.1"/>
    <property type="molecule type" value="Genomic_DNA"/>
</dbReference>
<protein>
    <submittedName>
        <fullName evidence="1">Uncharacterized protein</fullName>
    </submittedName>
</protein>
<comment type="caution">
    <text evidence="1">The sequence shown here is derived from an EMBL/GenBank/DDBJ whole genome shotgun (WGS) entry which is preliminary data.</text>
</comment>
<gene>
    <name evidence="1" type="ORF">DPMN_057369</name>
</gene>
<name>A0A9D4HE68_DREPO</name>
<keyword evidence="2" id="KW-1185">Reference proteome</keyword>
<reference evidence="1" key="2">
    <citation type="submission" date="2020-11" db="EMBL/GenBank/DDBJ databases">
        <authorList>
            <person name="McCartney M.A."/>
            <person name="Auch B."/>
            <person name="Kono T."/>
            <person name="Mallez S."/>
            <person name="Becker A."/>
            <person name="Gohl D.M."/>
            <person name="Silverstein K.A.T."/>
            <person name="Koren S."/>
            <person name="Bechman K.B."/>
            <person name="Herman A."/>
            <person name="Abrahante J.E."/>
            <person name="Garbe J."/>
        </authorList>
    </citation>
    <scope>NUCLEOTIDE SEQUENCE</scope>
    <source>
        <strain evidence="1">Duluth1</strain>
        <tissue evidence="1">Whole animal</tissue>
    </source>
</reference>
<organism evidence="1 2">
    <name type="scientific">Dreissena polymorpha</name>
    <name type="common">Zebra mussel</name>
    <name type="synonym">Mytilus polymorpha</name>
    <dbReference type="NCBI Taxonomy" id="45954"/>
    <lineage>
        <taxon>Eukaryota</taxon>
        <taxon>Metazoa</taxon>
        <taxon>Spiralia</taxon>
        <taxon>Lophotrochozoa</taxon>
        <taxon>Mollusca</taxon>
        <taxon>Bivalvia</taxon>
        <taxon>Autobranchia</taxon>
        <taxon>Heteroconchia</taxon>
        <taxon>Euheterodonta</taxon>
        <taxon>Imparidentia</taxon>
        <taxon>Neoheterodontei</taxon>
        <taxon>Myida</taxon>
        <taxon>Dreissenoidea</taxon>
        <taxon>Dreissenidae</taxon>
        <taxon>Dreissena</taxon>
    </lineage>
</organism>
<evidence type="ECO:0000313" key="1">
    <source>
        <dbReference type="EMBL" id="KAH3714679.1"/>
    </source>
</evidence>
<reference evidence="1" key="1">
    <citation type="journal article" date="2019" name="bioRxiv">
        <title>The Genome of the Zebra Mussel, Dreissena polymorpha: A Resource for Invasive Species Research.</title>
        <authorList>
            <person name="McCartney M.A."/>
            <person name="Auch B."/>
            <person name="Kono T."/>
            <person name="Mallez S."/>
            <person name="Zhang Y."/>
            <person name="Obille A."/>
            <person name="Becker A."/>
            <person name="Abrahante J.E."/>
            <person name="Garbe J."/>
            <person name="Badalamenti J.P."/>
            <person name="Herman A."/>
            <person name="Mangelson H."/>
            <person name="Liachko I."/>
            <person name="Sullivan S."/>
            <person name="Sone E.D."/>
            <person name="Koren S."/>
            <person name="Silverstein K.A.T."/>
            <person name="Beckman K.B."/>
            <person name="Gohl D.M."/>
        </authorList>
    </citation>
    <scope>NUCLEOTIDE SEQUENCE</scope>
    <source>
        <strain evidence="1">Duluth1</strain>
        <tissue evidence="1">Whole animal</tissue>
    </source>
</reference>
<sequence>MYLPRIIVKVTVSLYTGLQIIRGENGLSGQLSRPGLKGMRGDGGVSGLPGLKGRVGKQGFSYGGAKGRMGDEGLPGLPGEYILNNCRKTVSTFFLTVVAQTTKF</sequence>
<dbReference type="AlphaFoldDB" id="A0A9D4HE68"/>
<accession>A0A9D4HE68</accession>
<evidence type="ECO:0000313" key="2">
    <source>
        <dbReference type="Proteomes" id="UP000828390"/>
    </source>
</evidence>